<dbReference type="InterPro" id="IPR040570">
    <property type="entry name" value="LAL_C2"/>
</dbReference>
<reference evidence="2 3" key="1">
    <citation type="submission" date="2020-08" db="EMBL/GenBank/DDBJ databases">
        <title>Sequencing the genomes of 1000 actinobacteria strains.</title>
        <authorList>
            <person name="Klenk H.-P."/>
        </authorList>
    </citation>
    <scope>NUCLEOTIDE SEQUENCE [LARGE SCALE GENOMIC DNA]</scope>
    <source>
        <strain evidence="2 3">DSM 44593</strain>
    </source>
</reference>
<dbReference type="Gene3D" id="3.30.470.20">
    <property type="entry name" value="ATP-grasp fold, B domain"/>
    <property type="match status" value="1"/>
</dbReference>
<proteinExistence type="predicted"/>
<sequence>MTAVDDANRPGDYEQLRIGAEVGDEVADLTNSWRRTGHAVTVGADADEAAARARAVADRVTVTTRPGGAADA</sequence>
<protein>
    <recommendedName>
        <fullName evidence="1">L-amino acid ligase C-terminal domain-containing protein</fullName>
    </recommendedName>
</protein>
<feature type="domain" description="L-amino acid ligase C-terminal" evidence="1">
    <location>
        <begin position="2"/>
        <end position="64"/>
    </location>
</feature>
<name>A0A841E7S1_9ACTN</name>
<organism evidence="2 3">
    <name type="scientific">Streptomonospora salina</name>
    <dbReference type="NCBI Taxonomy" id="104205"/>
    <lineage>
        <taxon>Bacteria</taxon>
        <taxon>Bacillati</taxon>
        <taxon>Actinomycetota</taxon>
        <taxon>Actinomycetes</taxon>
        <taxon>Streptosporangiales</taxon>
        <taxon>Nocardiopsidaceae</taxon>
        <taxon>Streptomonospora</taxon>
    </lineage>
</organism>
<evidence type="ECO:0000259" key="1">
    <source>
        <dbReference type="Pfam" id="PF18603"/>
    </source>
</evidence>
<dbReference type="AlphaFoldDB" id="A0A841E7S1"/>
<comment type="caution">
    <text evidence="2">The sequence shown here is derived from an EMBL/GenBank/DDBJ whole genome shotgun (WGS) entry which is preliminary data.</text>
</comment>
<evidence type="ECO:0000313" key="3">
    <source>
        <dbReference type="Proteomes" id="UP000578077"/>
    </source>
</evidence>
<dbReference type="Pfam" id="PF18603">
    <property type="entry name" value="LAL_C2"/>
    <property type="match status" value="1"/>
</dbReference>
<gene>
    <name evidence="2" type="ORF">HNR25_002275</name>
</gene>
<dbReference type="EMBL" id="JACHLY010000001">
    <property type="protein sequence ID" value="MBB5998524.1"/>
    <property type="molecule type" value="Genomic_DNA"/>
</dbReference>
<dbReference type="Proteomes" id="UP000578077">
    <property type="component" value="Unassembled WGS sequence"/>
</dbReference>
<evidence type="ECO:0000313" key="2">
    <source>
        <dbReference type="EMBL" id="MBB5998524.1"/>
    </source>
</evidence>
<dbReference type="RefSeq" id="WP_184634825.1">
    <property type="nucleotide sequence ID" value="NZ_BAABKT010000007.1"/>
</dbReference>
<keyword evidence="3" id="KW-1185">Reference proteome</keyword>
<accession>A0A841E7S1</accession>